<protein>
    <submittedName>
        <fullName evidence="4">Apolipoprotein C-I</fullName>
    </submittedName>
</protein>
<dbReference type="WBParaSite" id="EVEC_0000282801-mRNA-1">
    <property type="protein sequence ID" value="EVEC_0000282801-mRNA-1"/>
    <property type="gene ID" value="EVEC_0000282801"/>
</dbReference>
<reference evidence="4" key="1">
    <citation type="submission" date="2017-02" db="UniProtKB">
        <authorList>
            <consortium name="WormBaseParasite"/>
        </authorList>
    </citation>
    <scope>IDENTIFICATION</scope>
</reference>
<proteinExistence type="predicted"/>
<organism evidence="4">
    <name type="scientific">Enterobius vermicularis</name>
    <name type="common">Human pinworm</name>
    <dbReference type="NCBI Taxonomy" id="51028"/>
    <lineage>
        <taxon>Eukaryota</taxon>
        <taxon>Metazoa</taxon>
        <taxon>Ecdysozoa</taxon>
        <taxon>Nematoda</taxon>
        <taxon>Chromadorea</taxon>
        <taxon>Rhabditida</taxon>
        <taxon>Spirurina</taxon>
        <taxon>Oxyuridomorpha</taxon>
        <taxon>Oxyuroidea</taxon>
        <taxon>Oxyuridae</taxon>
        <taxon>Enterobius</taxon>
    </lineage>
</organism>
<keyword evidence="1" id="KW-0732">Signal</keyword>
<name>A0A0N4UYZ9_ENTVE</name>
<sequence>MMKIVALVCMLAVVVASEEVDIRPTPVFLVGASNGIKKAFYDIISKDWTSEQKGKAIDDFVAKLDSKFQAAYAKFKQDIAVIKAKYGQSVDDQVNT</sequence>
<feature type="chain" id="PRO_5043122534" evidence="1">
    <location>
        <begin position="17"/>
        <end position="96"/>
    </location>
</feature>
<evidence type="ECO:0000313" key="2">
    <source>
        <dbReference type="EMBL" id="VDD87393.1"/>
    </source>
</evidence>
<keyword evidence="3" id="KW-1185">Reference proteome</keyword>
<gene>
    <name evidence="2" type="ORF">EVEC_LOCUS2536</name>
</gene>
<evidence type="ECO:0000313" key="3">
    <source>
        <dbReference type="Proteomes" id="UP000274131"/>
    </source>
</evidence>
<reference evidence="2 3" key="2">
    <citation type="submission" date="2018-10" db="EMBL/GenBank/DDBJ databases">
        <authorList>
            <consortium name="Pathogen Informatics"/>
        </authorList>
    </citation>
    <scope>NUCLEOTIDE SEQUENCE [LARGE SCALE GENOMIC DNA]</scope>
</reference>
<accession>A0A0N4UYZ9</accession>
<dbReference type="EMBL" id="UXUI01007399">
    <property type="protein sequence ID" value="VDD87393.1"/>
    <property type="molecule type" value="Genomic_DNA"/>
</dbReference>
<feature type="signal peptide" evidence="1">
    <location>
        <begin position="1"/>
        <end position="16"/>
    </location>
</feature>
<evidence type="ECO:0000313" key="4">
    <source>
        <dbReference type="WBParaSite" id="EVEC_0000282801-mRNA-1"/>
    </source>
</evidence>
<dbReference type="Proteomes" id="UP000274131">
    <property type="component" value="Unassembled WGS sequence"/>
</dbReference>
<dbReference type="AlphaFoldDB" id="A0A0N4UYZ9"/>
<evidence type="ECO:0000256" key="1">
    <source>
        <dbReference type="SAM" id="SignalP"/>
    </source>
</evidence>